<evidence type="ECO:0000256" key="3">
    <source>
        <dbReference type="ARBA" id="ARBA00023002"/>
    </source>
</evidence>
<comment type="caution">
    <text evidence="6">The sequence shown here is derived from an EMBL/GenBank/DDBJ whole genome shotgun (WGS) entry which is preliminary data.</text>
</comment>
<evidence type="ECO:0000256" key="1">
    <source>
        <dbReference type="ARBA" id="ARBA00022723"/>
    </source>
</evidence>
<evidence type="ECO:0000313" key="7">
    <source>
        <dbReference type="EMBL" id="PJF42808.1"/>
    </source>
</evidence>
<sequence>MAQTMQGVFFLGAGQLELREVPIPEPAEGEVVVKVGAATTCGTDLKAYRRGHKLFKPPMPFGHEWAGTVVALGKGVQGFKEGDRVTAANSAPCGACYYCRRGKPQLCLHLESRFNWGTYAEYLRVPAHIVSMNMHKIPDHLSFAEAAFIEPLACAVLCINYAEIALGDTVAIIGSGAQGLMQIQLAKAMGASRVIAVGRAHGRLAVAAQLGADHTISTLETDAVAAVRALTEGRGADVVIEAAGSAETWQMACQMARPAATVVLFSGLPGGTQVSFDATHVHYDEITLKGVFHHTPRTVEQALQMLISGQVNVKPMISGEISLREVEEGLNRMARSEVIKLAVLPELD</sequence>
<dbReference type="PROSITE" id="PS00059">
    <property type="entry name" value="ADH_ZINC"/>
    <property type="match status" value="1"/>
</dbReference>
<dbReference type="InterPro" id="IPR011032">
    <property type="entry name" value="GroES-like_sf"/>
</dbReference>
<keyword evidence="3" id="KW-0560">Oxidoreductase</keyword>
<dbReference type="InterPro" id="IPR013154">
    <property type="entry name" value="ADH-like_N"/>
</dbReference>
<dbReference type="Proteomes" id="UP000228947">
    <property type="component" value="Unassembled WGS sequence"/>
</dbReference>
<dbReference type="PANTHER" id="PTHR43401:SF2">
    <property type="entry name" value="L-THREONINE 3-DEHYDROGENASE"/>
    <property type="match status" value="1"/>
</dbReference>
<reference evidence="8 9" key="1">
    <citation type="submission" date="2017-11" db="EMBL/GenBank/DDBJ databases">
        <title>Evolution of Phototrophy in the Chloroflexi Phylum Driven by Horizontal Gene Transfer.</title>
        <authorList>
            <person name="Ward L.M."/>
            <person name="Hemp J."/>
            <person name="Shih P.M."/>
            <person name="Mcglynn S.E."/>
            <person name="Fischer W."/>
        </authorList>
    </citation>
    <scope>NUCLEOTIDE SEQUENCE [LARGE SCALE GENOMIC DNA]</scope>
    <source>
        <strain evidence="7">CP1_1M</strain>
        <strain evidence="6">JP3_13</strain>
    </source>
</reference>
<dbReference type="EMBL" id="PGTL01000008">
    <property type="protein sequence ID" value="PJF42808.1"/>
    <property type="molecule type" value="Genomic_DNA"/>
</dbReference>
<dbReference type="SMART" id="SM00829">
    <property type="entry name" value="PKS_ER"/>
    <property type="match status" value="1"/>
</dbReference>
<keyword evidence="1 4" id="KW-0479">Metal-binding</keyword>
<dbReference type="SUPFAM" id="SSF51735">
    <property type="entry name" value="NAD(P)-binding Rossmann-fold domains"/>
    <property type="match status" value="1"/>
</dbReference>
<dbReference type="GO" id="GO:0008270">
    <property type="term" value="F:zinc ion binding"/>
    <property type="evidence" value="ECO:0007669"/>
    <property type="project" value="InterPro"/>
</dbReference>
<evidence type="ECO:0000313" key="6">
    <source>
        <dbReference type="EMBL" id="PJF35879.1"/>
    </source>
</evidence>
<comment type="similarity">
    <text evidence="4">Belongs to the zinc-containing alcohol dehydrogenase family.</text>
</comment>
<dbReference type="PANTHER" id="PTHR43401">
    <property type="entry name" value="L-THREONINE 3-DEHYDROGENASE"/>
    <property type="match status" value="1"/>
</dbReference>
<dbReference type="InterPro" id="IPR036291">
    <property type="entry name" value="NAD(P)-bd_dom_sf"/>
</dbReference>
<dbReference type="SUPFAM" id="SSF50129">
    <property type="entry name" value="GroES-like"/>
    <property type="match status" value="1"/>
</dbReference>
<gene>
    <name evidence="6" type="ORF">CUN49_08320</name>
    <name evidence="7" type="ORF">CUN50_02640</name>
</gene>
<proteinExistence type="inferred from homology"/>
<dbReference type="Pfam" id="PF00107">
    <property type="entry name" value="ADH_zinc_N"/>
    <property type="match status" value="1"/>
</dbReference>
<dbReference type="GO" id="GO:0016491">
    <property type="term" value="F:oxidoreductase activity"/>
    <property type="evidence" value="ECO:0007669"/>
    <property type="project" value="UniProtKB-KW"/>
</dbReference>
<comment type="cofactor">
    <cofactor evidence="4">
        <name>Zn(2+)</name>
        <dbReference type="ChEBI" id="CHEBI:29105"/>
    </cofactor>
</comment>
<evidence type="ECO:0000313" key="8">
    <source>
        <dbReference type="Proteomes" id="UP000228947"/>
    </source>
</evidence>
<evidence type="ECO:0000256" key="2">
    <source>
        <dbReference type="ARBA" id="ARBA00022833"/>
    </source>
</evidence>
<evidence type="ECO:0000259" key="5">
    <source>
        <dbReference type="SMART" id="SM00829"/>
    </source>
</evidence>
<dbReference type="InterPro" id="IPR013149">
    <property type="entry name" value="ADH-like_C"/>
</dbReference>
<dbReference type="Pfam" id="PF08240">
    <property type="entry name" value="ADH_N"/>
    <property type="match status" value="1"/>
</dbReference>
<dbReference type="InterPro" id="IPR002328">
    <property type="entry name" value="ADH_Zn_CS"/>
</dbReference>
<dbReference type="Gene3D" id="3.40.50.720">
    <property type="entry name" value="NAD(P)-binding Rossmann-like Domain"/>
    <property type="match status" value="1"/>
</dbReference>
<dbReference type="AlphaFoldDB" id="A0A2M8PEA2"/>
<dbReference type="Proteomes" id="UP000229681">
    <property type="component" value="Unassembled WGS sequence"/>
</dbReference>
<evidence type="ECO:0000313" key="9">
    <source>
        <dbReference type="Proteomes" id="UP000229681"/>
    </source>
</evidence>
<feature type="domain" description="Enoyl reductase (ER)" evidence="5">
    <location>
        <begin position="12"/>
        <end position="343"/>
    </location>
</feature>
<organism evidence="6 9">
    <name type="scientific">Candidatus Thermofonsia Clade 1 bacterium</name>
    <dbReference type="NCBI Taxonomy" id="2364210"/>
    <lineage>
        <taxon>Bacteria</taxon>
        <taxon>Bacillati</taxon>
        <taxon>Chloroflexota</taxon>
        <taxon>Candidatus Thermofontia</taxon>
        <taxon>Candidatus Thermofonsia Clade 1</taxon>
    </lineage>
</organism>
<dbReference type="InterPro" id="IPR050129">
    <property type="entry name" value="Zn_alcohol_dh"/>
</dbReference>
<dbReference type="EMBL" id="PGTM01000101">
    <property type="protein sequence ID" value="PJF35879.1"/>
    <property type="molecule type" value="Genomic_DNA"/>
</dbReference>
<accession>A0A2M8PEA2</accession>
<name>A0A2M8PEA2_9CHLR</name>
<keyword evidence="2 4" id="KW-0862">Zinc</keyword>
<dbReference type="InterPro" id="IPR020843">
    <property type="entry name" value="ER"/>
</dbReference>
<evidence type="ECO:0000256" key="4">
    <source>
        <dbReference type="RuleBase" id="RU361277"/>
    </source>
</evidence>
<dbReference type="Gene3D" id="3.90.180.10">
    <property type="entry name" value="Medium-chain alcohol dehydrogenases, catalytic domain"/>
    <property type="match status" value="1"/>
</dbReference>
<protein>
    <submittedName>
        <fullName evidence="6">Dehydrogenase</fullName>
    </submittedName>
</protein>